<accession>A0A2P2N8I9</accession>
<dbReference type="EMBL" id="GGEC01058279">
    <property type="protein sequence ID" value="MBX38763.1"/>
    <property type="molecule type" value="Transcribed_RNA"/>
</dbReference>
<sequence>MYSTFVKYISNCCLLQKVKRFVFTEVFNLGFYAMNRMKI</sequence>
<protein>
    <submittedName>
        <fullName evidence="1">Uncharacterized protein</fullName>
    </submittedName>
</protein>
<name>A0A2P2N8I9_RHIMU</name>
<dbReference type="AlphaFoldDB" id="A0A2P2N8I9"/>
<reference evidence="1" key="1">
    <citation type="submission" date="2018-02" db="EMBL/GenBank/DDBJ databases">
        <title>Rhizophora mucronata_Transcriptome.</title>
        <authorList>
            <person name="Meera S.P."/>
            <person name="Sreeshan A."/>
            <person name="Augustine A."/>
        </authorList>
    </citation>
    <scope>NUCLEOTIDE SEQUENCE</scope>
    <source>
        <tissue evidence="1">Leaf</tissue>
    </source>
</reference>
<proteinExistence type="predicted"/>
<organism evidence="1">
    <name type="scientific">Rhizophora mucronata</name>
    <name type="common">Asiatic mangrove</name>
    <dbReference type="NCBI Taxonomy" id="61149"/>
    <lineage>
        <taxon>Eukaryota</taxon>
        <taxon>Viridiplantae</taxon>
        <taxon>Streptophyta</taxon>
        <taxon>Embryophyta</taxon>
        <taxon>Tracheophyta</taxon>
        <taxon>Spermatophyta</taxon>
        <taxon>Magnoliopsida</taxon>
        <taxon>eudicotyledons</taxon>
        <taxon>Gunneridae</taxon>
        <taxon>Pentapetalae</taxon>
        <taxon>rosids</taxon>
        <taxon>fabids</taxon>
        <taxon>Malpighiales</taxon>
        <taxon>Rhizophoraceae</taxon>
        <taxon>Rhizophora</taxon>
    </lineage>
</organism>
<evidence type="ECO:0000313" key="1">
    <source>
        <dbReference type="EMBL" id="MBX38763.1"/>
    </source>
</evidence>